<reference evidence="2" key="2">
    <citation type="journal article" date="2015" name="Fish Shellfish Immunol.">
        <title>Early steps in the European eel (Anguilla anguilla)-Vibrio vulnificus interaction in the gills: Role of the RtxA13 toxin.</title>
        <authorList>
            <person name="Callol A."/>
            <person name="Pajuelo D."/>
            <person name="Ebbesson L."/>
            <person name="Teles M."/>
            <person name="MacKenzie S."/>
            <person name="Amaro C."/>
        </authorList>
    </citation>
    <scope>NUCLEOTIDE SEQUENCE</scope>
</reference>
<reference evidence="2" key="1">
    <citation type="submission" date="2014-11" db="EMBL/GenBank/DDBJ databases">
        <authorList>
            <person name="Amaro Gonzalez C."/>
        </authorList>
    </citation>
    <scope>NUCLEOTIDE SEQUENCE</scope>
</reference>
<accession>A0A0E9UQ82</accession>
<sequence>MSETNYPPLAFNNNHTDLRIPS</sequence>
<feature type="region of interest" description="Disordered" evidence="1">
    <location>
        <begin position="1"/>
        <end position="22"/>
    </location>
</feature>
<organism evidence="2">
    <name type="scientific">Anguilla anguilla</name>
    <name type="common">European freshwater eel</name>
    <name type="synonym">Muraena anguilla</name>
    <dbReference type="NCBI Taxonomy" id="7936"/>
    <lineage>
        <taxon>Eukaryota</taxon>
        <taxon>Metazoa</taxon>
        <taxon>Chordata</taxon>
        <taxon>Craniata</taxon>
        <taxon>Vertebrata</taxon>
        <taxon>Euteleostomi</taxon>
        <taxon>Actinopterygii</taxon>
        <taxon>Neopterygii</taxon>
        <taxon>Teleostei</taxon>
        <taxon>Anguilliformes</taxon>
        <taxon>Anguillidae</taxon>
        <taxon>Anguilla</taxon>
    </lineage>
</organism>
<evidence type="ECO:0000256" key="1">
    <source>
        <dbReference type="SAM" id="MobiDB-lite"/>
    </source>
</evidence>
<proteinExistence type="predicted"/>
<dbReference type="AlphaFoldDB" id="A0A0E9UQ82"/>
<name>A0A0E9UQ82_ANGAN</name>
<evidence type="ECO:0000313" key="2">
    <source>
        <dbReference type="EMBL" id="JAH68019.1"/>
    </source>
</evidence>
<feature type="compositionally biased region" description="Polar residues" evidence="1">
    <location>
        <begin position="1"/>
        <end position="15"/>
    </location>
</feature>
<protein>
    <submittedName>
        <fullName evidence="2">Uncharacterized protein</fullName>
    </submittedName>
</protein>
<dbReference type="EMBL" id="GBXM01040558">
    <property type="protein sequence ID" value="JAH68019.1"/>
    <property type="molecule type" value="Transcribed_RNA"/>
</dbReference>